<keyword evidence="2" id="KW-1185">Reference proteome</keyword>
<reference evidence="2" key="1">
    <citation type="journal article" date="2019" name="Int. J. Syst. Evol. Microbiol.">
        <title>The Global Catalogue of Microorganisms (GCM) 10K type strain sequencing project: providing services to taxonomists for standard genome sequencing and annotation.</title>
        <authorList>
            <consortium name="The Broad Institute Genomics Platform"/>
            <consortium name="The Broad Institute Genome Sequencing Center for Infectious Disease"/>
            <person name="Wu L."/>
            <person name="Ma J."/>
        </authorList>
    </citation>
    <scope>NUCLEOTIDE SEQUENCE [LARGE SCALE GENOMIC DNA]</scope>
    <source>
        <strain evidence="2">JCM 18459</strain>
    </source>
</reference>
<evidence type="ECO:0008006" key="3">
    <source>
        <dbReference type="Google" id="ProtNLM"/>
    </source>
</evidence>
<evidence type="ECO:0000313" key="2">
    <source>
        <dbReference type="Proteomes" id="UP001500221"/>
    </source>
</evidence>
<dbReference type="RefSeq" id="WP_345456329.1">
    <property type="nucleotide sequence ID" value="NZ_BAABKG010000002.1"/>
</dbReference>
<sequence>MDDLVWHYTNGPGLISIVSSHTLWATSAQFLNDAGEVALAVELLEGELRARAAEGGEAFYRDAAELIEQGGRDHSISPALFFVLSAARGADLLAMWRSYGGQGESYAIGLDPAASLAVLADTAETGEVAVRHRPWAPVRYTADEQAALVDAVFDDLPEEVTRVVGLARAGATREEVLADAAGLLDDIEQALLLIKHPGFTDERETRHSSVLYRSERDTPLPPGLVRYRSTAYGLAPYLTLTGGDGRAPVRTDAAPLPIRAVAVSPSPNGPAAEASLRDLLAEHGYRDVPVTRSRIPFRA</sequence>
<dbReference type="EMBL" id="BAABKG010000002">
    <property type="protein sequence ID" value="GAA5145398.1"/>
    <property type="molecule type" value="Genomic_DNA"/>
</dbReference>
<dbReference type="Pfam" id="PF11185">
    <property type="entry name" value="DUF2971"/>
    <property type="match status" value="1"/>
</dbReference>
<proteinExistence type="predicted"/>
<comment type="caution">
    <text evidence="1">The sequence shown here is derived from an EMBL/GenBank/DDBJ whole genome shotgun (WGS) entry which is preliminary data.</text>
</comment>
<gene>
    <name evidence="1" type="ORF">GCM10023340_14650</name>
</gene>
<name>A0ABP9PJL2_9ACTN</name>
<dbReference type="Proteomes" id="UP001500221">
    <property type="component" value="Unassembled WGS sequence"/>
</dbReference>
<dbReference type="InterPro" id="IPR021352">
    <property type="entry name" value="DUF2971"/>
</dbReference>
<evidence type="ECO:0000313" key="1">
    <source>
        <dbReference type="EMBL" id="GAA5145398.1"/>
    </source>
</evidence>
<accession>A0ABP9PJL2</accession>
<organism evidence="1 2">
    <name type="scientific">Nocardioides marinquilinus</name>
    <dbReference type="NCBI Taxonomy" id="1210400"/>
    <lineage>
        <taxon>Bacteria</taxon>
        <taxon>Bacillati</taxon>
        <taxon>Actinomycetota</taxon>
        <taxon>Actinomycetes</taxon>
        <taxon>Propionibacteriales</taxon>
        <taxon>Nocardioidaceae</taxon>
        <taxon>Nocardioides</taxon>
    </lineage>
</organism>
<protein>
    <recommendedName>
        <fullName evidence="3">DUF2971 domain-containing protein</fullName>
    </recommendedName>
</protein>